<evidence type="ECO:0000256" key="2">
    <source>
        <dbReference type="ARBA" id="ARBA00022801"/>
    </source>
</evidence>
<dbReference type="InterPro" id="IPR036514">
    <property type="entry name" value="SGNH_hydro_sf"/>
</dbReference>
<keyword evidence="5" id="KW-1185">Reference proteome</keyword>
<dbReference type="Gene3D" id="3.40.50.1110">
    <property type="entry name" value="SGNH hydrolase"/>
    <property type="match status" value="1"/>
</dbReference>
<evidence type="ECO:0000313" key="4">
    <source>
        <dbReference type="EMBL" id="KAL3503530.1"/>
    </source>
</evidence>
<dbReference type="Pfam" id="PF00657">
    <property type="entry name" value="Lipase_GDSL"/>
    <property type="match status" value="1"/>
</dbReference>
<evidence type="ECO:0000313" key="5">
    <source>
        <dbReference type="Proteomes" id="UP001630127"/>
    </source>
</evidence>
<dbReference type="AlphaFoldDB" id="A0ABD2YCH2"/>
<evidence type="ECO:0008006" key="6">
    <source>
        <dbReference type="Google" id="ProtNLM"/>
    </source>
</evidence>
<accession>A0ABD2YCH2</accession>
<dbReference type="InterPro" id="IPR051058">
    <property type="entry name" value="GDSL_Est/Lipase"/>
</dbReference>
<dbReference type="SUPFAM" id="SSF52266">
    <property type="entry name" value="SGNH hydrolase"/>
    <property type="match status" value="1"/>
</dbReference>
<protein>
    <recommendedName>
        <fullName evidence="6">GDSL esterase/lipase</fullName>
    </recommendedName>
</protein>
<dbReference type="Proteomes" id="UP001630127">
    <property type="component" value="Unassembled WGS sequence"/>
</dbReference>
<dbReference type="EMBL" id="JBJUIK010000015">
    <property type="protein sequence ID" value="KAL3503530.1"/>
    <property type="molecule type" value="Genomic_DNA"/>
</dbReference>
<gene>
    <name evidence="4" type="ORF">ACH5RR_037979</name>
</gene>
<dbReference type="GO" id="GO:0016042">
    <property type="term" value="P:lipid catabolic process"/>
    <property type="evidence" value="ECO:0007669"/>
    <property type="project" value="UniProtKB-KW"/>
</dbReference>
<keyword evidence="2" id="KW-0378">Hydrolase</keyword>
<evidence type="ECO:0000256" key="3">
    <source>
        <dbReference type="ARBA" id="ARBA00022963"/>
    </source>
</evidence>
<comment type="similarity">
    <text evidence="1">Belongs to the 'GDSL' lipolytic enzyme family.</text>
</comment>
<organism evidence="4 5">
    <name type="scientific">Cinchona calisaya</name>
    <dbReference type="NCBI Taxonomy" id="153742"/>
    <lineage>
        <taxon>Eukaryota</taxon>
        <taxon>Viridiplantae</taxon>
        <taxon>Streptophyta</taxon>
        <taxon>Embryophyta</taxon>
        <taxon>Tracheophyta</taxon>
        <taxon>Spermatophyta</taxon>
        <taxon>Magnoliopsida</taxon>
        <taxon>eudicotyledons</taxon>
        <taxon>Gunneridae</taxon>
        <taxon>Pentapetalae</taxon>
        <taxon>asterids</taxon>
        <taxon>lamiids</taxon>
        <taxon>Gentianales</taxon>
        <taxon>Rubiaceae</taxon>
        <taxon>Cinchonoideae</taxon>
        <taxon>Cinchoneae</taxon>
        <taxon>Cinchona</taxon>
    </lineage>
</organism>
<dbReference type="InterPro" id="IPR001087">
    <property type="entry name" value="GDSL"/>
</dbReference>
<dbReference type="GO" id="GO:0016787">
    <property type="term" value="F:hydrolase activity"/>
    <property type="evidence" value="ECO:0007669"/>
    <property type="project" value="UniProtKB-KW"/>
</dbReference>
<comment type="caution">
    <text evidence="4">The sequence shown here is derived from an EMBL/GenBank/DDBJ whole genome shotgun (WGS) entry which is preliminary data.</text>
</comment>
<dbReference type="CDD" id="cd01837">
    <property type="entry name" value="SGNH_plant_lipase_like"/>
    <property type="match status" value="1"/>
</dbReference>
<dbReference type="PANTHER" id="PTHR45648">
    <property type="entry name" value="GDSL LIPASE/ACYLHYDROLASE FAMILY PROTEIN (AFU_ORTHOLOGUE AFUA_4G14700)"/>
    <property type="match status" value="1"/>
</dbReference>
<dbReference type="PANTHER" id="PTHR45648:SF106">
    <property type="entry name" value="ANTHER-SPECIFIC PROLINE-RICH PROTEIN APG"/>
    <property type="match status" value="1"/>
</dbReference>
<evidence type="ECO:0000256" key="1">
    <source>
        <dbReference type="ARBA" id="ARBA00008668"/>
    </source>
</evidence>
<name>A0ABD2YCH2_9GENT</name>
<proteinExistence type="inferred from homology"/>
<dbReference type="InterPro" id="IPR035669">
    <property type="entry name" value="SGNH_plant_lipase-like"/>
</dbReference>
<sequence length="330" mass="36283">MYVFGDSLVDVGNNNYIKGSILKANYPYNGIDYPGGIPTGRFSNGKNAADFLAERVGLPTSPPYLSNTSDVFLQGVSFASGGSGLFNTTGQGFLRETLSLSEQVDYYAEMHDRLVNQLGADGANRHLSKSLFLVVIGSNDAFAYFESGIEKNVKEVTSDEYAGQMINILQALLKQIYNLGGRKFVVVGLASVGCCPAERRDSIREECKQDINALAMNYNQRLTSMLAGLKLDLDDFNYSYFHSYTVLLDIIQNAATYGFKEVKAACCGFGKLNADAYCTPFALYCSNRTDHVFWDKFHPTQTTAGLLVDFLFSASQPYVTPNNVKQLIAL</sequence>
<keyword evidence="3" id="KW-0442">Lipid degradation</keyword>
<keyword evidence="3" id="KW-0443">Lipid metabolism</keyword>
<reference evidence="4 5" key="1">
    <citation type="submission" date="2024-11" db="EMBL/GenBank/DDBJ databases">
        <title>A near-complete genome assembly of Cinchona calisaya.</title>
        <authorList>
            <person name="Lian D.C."/>
            <person name="Zhao X.W."/>
            <person name="Wei L."/>
        </authorList>
    </citation>
    <scope>NUCLEOTIDE SEQUENCE [LARGE SCALE GENOMIC DNA]</scope>
    <source>
        <tissue evidence="4">Nenye</tissue>
    </source>
</reference>